<evidence type="ECO:0000256" key="1">
    <source>
        <dbReference type="SAM" id="MobiDB-lite"/>
    </source>
</evidence>
<dbReference type="Proteomes" id="UP000401717">
    <property type="component" value="Unassembled WGS sequence"/>
</dbReference>
<dbReference type="InterPro" id="IPR001387">
    <property type="entry name" value="Cro/C1-type_HTH"/>
</dbReference>
<feature type="compositionally biased region" description="Basic and acidic residues" evidence="1">
    <location>
        <begin position="99"/>
        <end position="110"/>
    </location>
</feature>
<dbReference type="SUPFAM" id="SSF47413">
    <property type="entry name" value="lambda repressor-like DNA-binding domains"/>
    <property type="match status" value="1"/>
</dbReference>
<dbReference type="CDD" id="cd00093">
    <property type="entry name" value="HTH_XRE"/>
    <property type="match status" value="1"/>
</dbReference>
<evidence type="ECO:0000313" key="3">
    <source>
        <dbReference type="Proteomes" id="UP000401717"/>
    </source>
</evidence>
<dbReference type="GO" id="GO:0003677">
    <property type="term" value="F:DNA binding"/>
    <property type="evidence" value="ECO:0007669"/>
    <property type="project" value="InterPro"/>
</dbReference>
<dbReference type="EMBL" id="CABFVH010000040">
    <property type="protein sequence ID" value="VUF14786.1"/>
    <property type="molecule type" value="Genomic_DNA"/>
</dbReference>
<evidence type="ECO:0008006" key="4">
    <source>
        <dbReference type="Google" id="ProtNLM"/>
    </source>
</evidence>
<dbReference type="InterPro" id="IPR010982">
    <property type="entry name" value="Lambda_DNA-bd_dom_sf"/>
</dbReference>
<name>A0A564G469_9HYPH</name>
<organism evidence="2 3">
    <name type="scientific">Methylobacterium dankookense</name>
    <dbReference type="NCBI Taxonomy" id="560405"/>
    <lineage>
        <taxon>Bacteria</taxon>
        <taxon>Pseudomonadati</taxon>
        <taxon>Pseudomonadota</taxon>
        <taxon>Alphaproteobacteria</taxon>
        <taxon>Hyphomicrobiales</taxon>
        <taxon>Methylobacteriaceae</taxon>
        <taxon>Methylobacterium</taxon>
    </lineage>
</organism>
<evidence type="ECO:0000313" key="2">
    <source>
        <dbReference type="EMBL" id="VUF14786.1"/>
    </source>
</evidence>
<dbReference type="AlphaFoldDB" id="A0A564G469"/>
<sequence>MALVVRLGRIEQPHDLVDDVERGPGSALELLTRDAGGRNPLPGGKGDDVTHASAPPQQGFEHVGQQRAASSFRRASSAIARAPGQPRGSEQASGPPLPSRDRQPAVEHRAPAMIAKAATSSPARPRSRGARTCGASGRAARMTGRASVSSGSRSGVALVCTMGADRRSAGRGASGGVAITGVSGAEGGSDVSGVPAAHWAAEFLAFKQQIRNYVANKRAVFAVSMQIRCKDAILTPEPCKLARAGLGISDLAERAQVSTNTVSRFEAGEELKSRTVAALQAALEAAGVIVIEQNGEGPGVRLRKSEGTN</sequence>
<feature type="region of interest" description="Disordered" evidence="1">
    <location>
        <begin position="17"/>
        <end position="148"/>
    </location>
</feature>
<proteinExistence type="predicted"/>
<gene>
    <name evidence="2" type="ORF">MTDSW087_04511</name>
</gene>
<accession>A0A564G469</accession>
<dbReference type="Gene3D" id="1.10.260.40">
    <property type="entry name" value="lambda repressor-like DNA-binding domains"/>
    <property type="match status" value="1"/>
</dbReference>
<reference evidence="2 3" key="1">
    <citation type="submission" date="2019-06" db="EMBL/GenBank/DDBJ databases">
        <authorList>
            <person name="Rodrigo-Torres L."/>
            <person name="Arahal R. D."/>
            <person name="Lucena T."/>
        </authorList>
    </citation>
    <scope>NUCLEOTIDE SEQUENCE [LARGE SCALE GENOMIC DNA]</scope>
    <source>
        <strain evidence="2 3">SW08-7</strain>
    </source>
</reference>
<protein>
    <recommendedName>
        <fullName evidence="4">HTH cro/C1-type domain-containing protein</fullName>
    </recommendedName>
</protein>
<feature type="compositionally biased region" description="Low complexity" evidence="1">
    <location>
        <begin position="67"/>
        <end position="82"/>
    </location>
</feature>